<keyword evidence="1 5" id="KW-0816">Tricarboxylic acid cycle</keyword>
<evidence type="ECO:0000256" key="2">
    <source>
        <dbReference type="ARBA" id="ARBA00022598"/>
    </source>
</evidence>
<protein>
    <recommendedName>
        <fullName evidence="5">Succinate--CoA ligase [ADP-forming] subunit alpha</fullName>
        <ecNumber evidence="5">6.2.1.5</ecNumber>
    </recommendedName>
    <alternativeName>
        <fullName evidence="5">Succinyl-CoA synthetase subunit alpha</fullName>
        <shortName evidence="5">SCS-alpha</shortName>
    </alternativeName>
</protein>
<dbReference type="OrthoDB" id="9807196at2"/>
<dbReference type="Gene3D" id="3.40.50.720">
    <property type="entry name" value="NAD(P)-binding Rossmann-like Domain"/>
    <property type="match status" value="1"/>
</dbReference>
<keyword evidence="3 5" id="KW-0547">Nucleotide-binding</keyword>
<feature type="binding site" evidence="5">
    <location>
        <begin position="17"/>
        <end position="20"/>
    </location>
    <ligand>
        <name>CoA</name>
        <dbReference type="ChEBI" id="CHEBI:57287"/>
    </ligand>
</feature>
<dbReference type="FunFam" id="3.40.50.261:FF:000006">
    <property type="entry name" value="Succinate--CoA ligase [ADP-forming] subunit alpha"/>
    <property type="match status" value="1"/>
</dbReference>
<dbReference type="Gene3D" id="3.40.50.261">
    <property type="entry name" value="Succinyl-CoA synthetase domains"/>
    <property type="match status" value="1"/>
</dbReference>
<dbReference type="PROSITE" id="PS00399">
    <property type="entry name" value="SUCCINYL_COA_LIG_2"/>
    <property type="match status" value="1"/>
</dbReference>
<dbReference type="SUPFAM" id="SSF51735">
    <property type="entry name" value="NAD(P)-binding Rossmann-fold domains"/>
    <property type="match status" value="1"/>
</dbReference>
<dbReference type="Pfam" id="PF00549">
    <property type="entry name" value="Ligase_CoA"/>
    <property type="match status" value="1"/>
</dbReference>
<dbReference type="InterPro" id="IPR003781">
    <property type="entry name" value="CoA-bd"/>
</dbReference>
<dbReference type="InterPro" id="IPR005810">
    <property type="entry name" value="CoA_lig_alpha"/>
</dbReference>
<feature type="binding site" evidence="5">
    <location>
        <position position="163"/>
    </location>
    <ligand>
        <name>substrate</name>
        <note>ligand shared with subunit beta</note>
    </ligand>
</feature>
<dbReference type="GO" id="GO:0006099">
    <property type="term" value="P:tricarboxylic acid cycle"/>
    <property type="evidence" value="ECO:0007669"/>
    <property type="project" value="UniProtKB-UniRule"/>
</dbReference>
<dbReference type="Pfam" id="PF02629">
    <property type="entry name" value="CoA_binding"/>
    <property type="match status" value="1"/>
</dbReference>
<evidence type="ECO:0000256" key="7">
    <source>
        <dbReference type="RuleBase" id="RU000677"/>
    </source>
</evidence>
<dbReference type="GO" id="GO:0009361">
    <property type="term" value="C:succinate-CoA ligase complex (ADP-forming)"/>
    <property type="evidence" value="ECO:0007669"/>
    <property type="project" value="TreeGrafter"/>
</dbReference>
<comment type="similarity">
    <text evidence="4 5 7">Belongs to the succinate/malate CoA ligase alpha subunit family.</text>
</comment>
<evidence type="ECO:0000256" key="5">
    <source>
        <dbReference type="HAMAP-Rule" id="MF_01988"/>
    </source>
</evidence>
<dbReference type="GO" id="GO:0000166">
    <property type="term" value="F:nucleotide binding"/>
    <property type="evidence" value="ECO:0007669"/>
    <property type="project" value="UniProtKB-KW"/>
</dbReference>
<dbReference type="PIRSF" id="PIRSF001553">
    <property type="entry name" value="SucCS_alpha"/>
    <property type="match status" value="1"/>
</dbReference>
<feature type="binding site" evidence="5">
    <location>
        <position position="43"/>
    </location>
    <ligand>
        <name>CoA</name>
        <dbReference type="ChEBI" id="CHEBI:57287"/>
    </ligand>
</feature>
<dbReference type="PRINTS" id="PR01798">
    <property type="entry name" value="SCOASYNTHASE"/>
</dbReference>
<comment type="subunit">
    <text evidence="5">Heterotetramer of two alpha and two beta subunits.</text>
</comment>
<feature type="active site" description="Tele-phosphohistidine intermediate" evidence="5 6">
    <location>
        <position position="251"/>
    </location>
</feature>
<dbReference type="UniPathway" id="UPA00223">
    <property type="reaction ID" value="UER00999"/>
</dbReference>
<keyword evidence="2 5" id="KW-0436">Ligase</keyword>
<organism evidence="9 10">
    <name type="scientific">Methylocella silvestris</name>
    <dbReference type="NCBI Taxonomy" id="199596"/>
    <lineage>
        <taxon>Bacteria</taxon>
        <taxon>Pseudomonadati</taxon>
        <taxon>Pseudomonadota</taxon>
        <taxon>Alphaproteobacteria</taxon>
        <taxon>Hyphomicrobiales</taxon>
        <taxon>Beijerinckiaceae</taxon>
        <taxon>Methylocella</taxon>
    </lineage>
</organism>
<dbReference type="GO" id="GO:0004775">
    <property type="term" value="F:succinate-CoA ligase (ADP-forming) activity"/>
    <property type="evidence" value="ECO:0007669"/>
    <property type="project" value="UniProtKB-UniRule"/>
</dbReference>
<dbReference type="AlphaFoldDB" id="A0A2J7TIJ5"/>
<dbReference type="RefSeq" id="WP_102843186.1">
    <property type="nucleotide sequence ID" value="NZ_PDZR01000006.1"/>
</dbReference>
<dbReference type="PROSITE" id="PS01216">
    <property type="entry name" value="SUCCINYL_COA_LIG_1"/>
    <property type="match status" value="1"/>
</dbReference>
<evidence type="ECO:0000313" key="10">
    <source>
        <dbReference type="Proteomes" id="UP000236286"/>
    </source>
</evidence>
<dbReference type="GO" id="GO:0004776">
    <property type="term" value="F:succinate-CoA ligase (GDP-forming) activity"/>
    <property type="evidence" value="ECO:0007669"/>
    <property type="project" value="TreeGrafter"/>
</dbReference>
<sequence>MSILIDENSRVLVQGFTGDKGTFHAKEMIECGTNVVGGVTPGKGGSTHLGKPVFNTVKDAVRATGANCSITFVAPAFCADAIMEAADAGIGLVCSITDGIPAQDMMRVKRYLLRYQRGRRTLMVGPNCAGIISPGKAMLGIMPSNIYMRGSVGIVSRSGTLGYEAAAQMKELGIGVSTSVGIGGDPINGSSFLDHLILFEQDPETEAVMMIGEIGGPQEAEAAAWIKDNMTKPVVGYVAGLTAPKGRRMGHAGAIISASGDSAAEKSEIMKSYGLTVAPSPSELGATMARVLGRSTTPAKTPEAVAAH</sequence>
<comment type="caution">
    <text evidence="9">The sequence shown here is derived from an EMBL/GenBank/DDBJ whole genome shotgun (WGS) entry which is preliminary data.</text>
</comment>
<dbReference type="HAMAP" id="MF_01988">
    <property type="entry name" value="Succ_CoA_alpha"/>
    <property type="match status" value="1"/>
</dbReference>
<dbReference type="EC" id="6.2.1.5" evidence="5"/>
<proteinExistence type="inferred from homology"/>
<evidence type="ECO:0000256" key="1">
    <source>
        <dbReference type="ARBA" id="ARBA00022532"/>
    </source>
</evidence>
<gene>
    <name evidence="5" type="primary">sucD</name>
    <name evidence="9" type="ORF">CR492_07865</name>
</gene>
<evidence type="ECO:0000259" key="8">
    <source>
        <dbReference type="SMART" id="SM00881"/>
    </source>
</evidence>
<feature type="domain" description="CoA-binding" evidence="8">
    <location>
        <begin position="4"/>
        <end position="100"/>
    </location>
</feature>
<dbReference type="EMBL" id="PDZR01000006">
    <property type="protein sequence ID" value="PNG26591.1"/>
    <property type="molecule type" value="Genomic_DNA"/>
</dbReference>
<dbReference type="Proteomes" id="UP000236286">
    <property type="component" value="Unassembled WGS sequence"/>
</dbReference>
<dbReference type="InterPro" id="IPR005811">
    <property type="entry name" value="SUCC_ACL_C"/>
</dbReference>
<evidence type="ECO:0000256" key="6">
    <source>
        <dbReference type="PIRSR" id="PIRSR001553-1"/>
    </source>
</evidence>
<dbReference type="PANTHER" id="PTHR11117">
    <property type="entry name" value="SUCCINYL-COA LIGASE SUBUNIT ALPHA"/>
    <property type="match status" value="1"/>
</dbReference>
<dbReference type="NCBIfam" id="NF004230">
    <property type="entry name" value="PRK05678.1"/>
    <property type="match status" value="1"/>
</dbReference>
<dbReference type="NCBIfam" id="TIGR01019">
    <property type="entry name" value="sucCoAalpha"/>
    <property type="match status" value="1"/>
</dbReference>
<accession>A0A2J7TIJ5</accession>
<feature type="binding site" evidence="5">
    <location>
        <begin position="96"/>
        <end position="98"/>
    </location>
    <ligand>
        <name>CoA</name>
        <dbReference type="ChEBI" id="CHEBI:57287"/>
    </ligand>
</feature>
<dbReference type="PANTHER" id="PTHR11117:SF2">
    <property type="entry name" value="SUCCINATE--COA LIGASE [ADP_GDP-FORMING] SUBUNIT ALPHA, MITOCHONDRIAL"/>
    <property type="match status" value="1"/>
</dbReference>
<evidence type="ECO:0000256" key="3">
    <source>
        <dbReference type="ARBA" id="ARBA00022741"/>
    </source>
</evidence>
<name>A0A2J7TIJ5_METSI</name>
<dbReference type="FunFam" id="3.40.50.720:FF:000277">
    <property type="entry name" value="Succinate--CoA ligase [ADP-forming] subunit alpha"/>
    <property type="match status" value="1"/>
</dbReference>
<comment type="catalytic activity">
    <reaction evidence="5">
        <text>succinate + ATP + CoA = succinyl-CoA + ADP + phosphate</text>
        <dbReference type="Rhea" id="RHEA:17661"/>
        <dbReference type="ChEBI" id="CHEBI:30031"/>
        <dbReference type="ChEBI" id="CHEBI:30616"/>
        <dbReference type="ChEBI" id="CHEBI:43474"/>
        <dbReference type="ChEBI" id="CHEBI:57287"/>
        <dbReference type="ChEBI" id="CHEBI:57292"/>
        <dbReference type="ChEBI" id="CHEBI:456216"/>
        <dbReference type="EC" id="6.2.1.5"/>
    </reaction>
</comment>
<dbReference type="InterPro" id="IPR017440">
    <property type="entry name" value="Cit_synth/succinyl-CoA_lig_AS"/>
</dbReference>
<comment type="pathway">
    <text evidence="5">Carbohydrate metabolism; tricarboxylic acid cycle; succinate from succinyl-CoA (ligase route): step 1/1.</text>
</comment>
<dbReference type="SUPFAM" id="SSF52210">
    <property type="entry name" value="Succinyl-CoA synthetase domains"/>
    <property type="match status" value="1"/>
</dbReference>
<dbReference type="InterPro" id="IPR036291">
    <property type="entry name" value="NAD(P)-bd_dom_sf"/>
</dbReference>
<evidence type="ECO:0000256" key="4">
    <source>
        <dbReference type="ARBA" id="ARBA00060724"/>
    </source>
</evidence>
<dbReference type="InterPro" id="IPR033847">
    <property type="entry name" value="Citrt_syn/SCS-alpha_CS"/>
</dbReference>
<reference evidence="9 10" key="1">
    <citation type="submission" date="2017-10" db="EMBL/GenBank/DDBJ databases">
        <title>Genome announcement of Methylocella silvestris TVC from permafrost.</title>
        <authorList>
            <person name="Wang J."/>
            <person name="Geng K."/>
            <person name="Ul-Haque F."/>
            <person name="Crombie A.T."/>
            <person name="Street L.E."/>
            <person name="Wookey P.A."/>
            <person name="Murrell J.C."/>
            <person name="Pratscher J."/>
        </authorList>
    </citation>
    <scope>NUCLEOTIDE SEQUENCE [LARGE SCALE GENOMIC DNA]</scope>
    <source>
        <strain evidence="9 10">TVC</strain>
    </source>
</reference>
<dbReference type="InterPro" id="IPR016102">
    <property type="entry name" value="Succinyl-CoA_synth-like"/>
</dbReference>
<evidence type="ECO:0000313" key="9">
    <source>
        <dbReference type="EMBL" id="PNG26591.1"/>
    </source>
</evidence>
<comment type="function">
    <text evidence="5">Succinyl-CoA synthetase functions in the citric acid cycle (TCA), coupling the hydrolysis of succinyl-CoA to the synthesis of either ATP or GTP and thus represents the only step of substrate-level phosphorylation in the TCA. The alpha subunit of the enzyme binds the substrates coenzyme A and phosphate, while succinate binding and nucleotide specificity is provided by the beta subunit.</text>
</comment>
<comment type="catalytic activity">
    <reaction evidence="5">
        <text>GTP + succinate + CoA = succinyl-CoA + GDP + phosphate</text>
        <dbReference type="Rhea" id="RHEA:22120"/>
        <dbReference type="ChEBI" id="CHEBI:30031"/>
        <dbReference type="ChEBI" id="CHEBI:37565"/>
        <dbReference type="ChEBI" id="CHEBI:43474"/>
        <dbReference type="ChEBI" id="CHEBI:57287"/>
        <dbReference type="ChEBI" id="CHEBI:57292"/>
        <dbReference type="ChEBI" id="CHEBI:58189"/>
    </reaction>
</comment>
<dbReference type="SMART" id="SM00881">
    <property type="entry name" value="CoA_binding"/>
    <property type="match status" value="1"/>
</dbReference>